<dbReference type="InterPro" id="IPR014993">
    <property type="entry name" value="DUF1841"/>
</dbReference>
<protein>
    <recommendedName>
        <fullName evidence="3">DUF1841 family protein</fullName>
    </recommendedName>
</protein>
<evidence type="ECO:0000313" key="2">
    <source>
        <dbReference type="Proteomes" id="UP000183339"/>
    </source>
</evidence>
<sequence length="118" mass="13793">MLSAMEDMALEVILQHPEYHALLDDVEHHQDKDYLPEMGETNPFLHMGMHIAIKEQLSIDQPAGIRARFERLLKKTGNEHTAMHQAMECLAEMIWQAQRNHTTYDVMVYFECLDRQGI</sequence>
<dbReference type="AlphaFoldDB" id="A0A1I0FAJ0"/>
<proteinExistence type="predicted"/>
<accession>A0A1I0FAJ0</accession>
<reference evidence="1 2" key="1">
    <citation type="submission" date="2016-10" db="EMBL/GenBank/DDBJ databases">
        <authorList>
            <person name="de Groot N.N."/>
        </authorList>
    </citation>
    <scope>NUCLEOTIDE SEQUENCE [LARGE SCALE GENOMIC DNA]</scope>
    <source>
        <strain evidence="1 2">Nl7</strain>
    </source>
</reference>
<dbReference type="Pfam" id="PF08897">
    <property type="entry name" value="DUF1841"/>
    <property type="match status" value="1"/>
</dbReference>
<dbReference type="EMBL" id="FOHI01000008">
    <property type="protein sequence ID" value="SET54842.1"/>
    <property type="molecule type" value="Genomic_DNA"/>
</dbReference>
<dbReference type="Proteomes" id="UP000183339">
    <property type="component" value="Unassembled WGS sequence"/>
</dbReference>
<gene>
    <name evidence="1" type="ORF">SAMN05216412_10845</name>
</gene>
<organism evidence="1 2">
    <name type="scientific">Nitrosospira multiformis</name>
    <dbReference type="NCBI Taxonomy" id="1231"/>
    <lineage>
        <taxon>Bacteria</taxon>
        <taxon>Pseudomonadati</taxon>
        <taxon>Pseudomonadota</taxon>
        <taxon>Betaproteobacteria</taxon>
        <taxon>Nitrosomonadales</taxon>
        <taxon>Nitrosomonadaceae</taxon>
        <taxon>Nitrosospira</taxon>
    </lineage>
</organism>
<evidence type="ECO:0000313" key="1">
    <source>
        <dbReference type="EMBL" id="SET54842.1"/>
    </source>
</evidence>
<evidence type="ECO:0008006" key="3">
    <source>
        <dbReference type="Google" id="ProtNLM"/>
    </source>
</evidence>
<name>A0A1I0FAJ0_9PROT</name>